<dbReference type="InterPro" id="IPR023828">
    <property type="entry name" value="Peptidase_S8_Ser-AS"/>
</dbReference>
<organism evidence="10 11">
    <name type="scientific">Nonlabens dokdonensis (strain DSM 17205 / KCTC 12402 / DSW-6)</name>
    <name type="common">Donghaeana dokdonensis</name>
    <dbReference type="NCBI Taxonomy" id="592029"/>
    <lineage>
        <taxon>Bacteria</taxon>
        <taxon>Pseudomonadati</taxon>
        <taxon>Bacteroidota</taxon>
        <taxon>Flavobacteriia</taxon>
        <taxon>Flavobacteriales</taxon>
        <taxon>Flavobacteriaceae</taxon>
        <taxon>Nonlabens</taxon>
    </lineage>
</organism>
<evidence type="ECO:0000256" key="6">
    <source>
        <dbReference type="PROSITE-ProRule" id="PRU01240"/>
    </source>
</evidence>
<dbReference type="HOGENOM" id="CLU_026626_0_0_10"/>
<name>L7W5S2_NONDD</name>
<dbReference type="PRINTS" id="PR00723">
    <property type="entry name" value="SUBTILISIN"/>
</dbReference>
<feature type="domain" description="Secretion system C-terminal sorting" evidence="9">
    <location>
        <begin position="472"/>
        <end position="527"/>
    </location>
</feature>
<evidence type="ECO:0000313" key="10">
    <source>
        <dbReference type="EMBL" id="AGC75156.1"/>
    </source>
</evidence>
<dbReference type="eggNOG" id="COG1404">
    <property type="taxonomic scope" value="Bacteria"/>
</dbReference>
<dbReference type="PROSITE" id="PS51892">
    <property type="entry name" value="SUBTILASE"/>
    <property type="match status" value="1"/>
</dbReference>
<evidence type="ECO:0000256" key="2">
    <source>
        <dbReference type="ARBA" id="ARBA00022670"/>
    </source>
</evidence>
<keyword evidence="3 7" id="KW-0732">Signal</keyword>
<dbReference type="PROSITE" id="PS00138">
    <property type="entry name" value="SUBTILASE_SER"/>
    <property type="match status" value="1"/>
</dbReference>
<dbReference type="Pfam" id="PF18962">
    <property type="entry name" value="Por_Secre_tail"/>
    <property type="match status" value="1"/>
</dbReference>
<dbReference type="GO" id="GO:0004252">
    <property type="term" value="F:serine-type endopeptidase activity"/>
    <property type="evidence" value="ECO:0007669"/>
    <property type="project" value="UniProtKB-UniRule"/>
</dbReference>
<dbReference type="PANTHER" id="PTHR43806:SF67">
    <property type="entry name" value="EGF-LIKE DOMAIN-CONTAINING PROTEIN"/>
    <property type="match status" value="1"/>
</dbReference>
<keyword evidence="5 6" id="KW-0720">Serine protease</keyword>
<evidence type="ECO:0000256" key="1">
    <source>
        <dbReference type="ARBA" id="ARBA00011073"/>
    </source>
</evidence>
<dbReference type="SUPFAM" id="SSF52743">
    <property type="entry name" value="Subtilisin-like"/>
    <property type="match status" value="1"/>
</dbReference>
<comment type="similarity">
    <text evidence="1 6">Belongs to the peptidase S8 family.</text>
</comment>
<feature type="chain" id="PRO_5003985289" evidence="7">
    <location>
        <begin position="21"/>
        <end position="528"/>
    </location>
</feature>
<evidence type="ECO:0000259" key="8">
    <source>
        <dbReference type="Pfam" id="PF00082"/>
    </source>
</evidence>
<reference evidence="10 11" key="1">
    <citation type="journal article" date="2013" name="Genome Biol. Evol.">
        <title>Genomic makeup of the marine flavobacterium Nonlabens (Donghaeana) dokdonensis DSW-6 and identification of a novel class of rhodopsins.</title>
        <authorList>
            <person name="Kwon S.K."/>
            <person name="Kim B.K."/>
            <person name="Song J.Y."/>
            <person name="Kwak M.J."/>
            <person name="Lee C.H."/>
            <person name="Yoon J.H."/>
            <person name="Oh T.K."/>
            <person name="Kim J.F."/>
        </authorList>
    </citation>
    <scope>NUCLEOTIDE SEQUENCE [LARGE SCALE GENOMIC DNA]</scope>
    <source>
        <strain evidence="11">DSM 17205 / KCTC 12402 / DSW-6</strain>
    </source>
</reference>
<feature type="active site" description="Charge relay system" evidence="6">
    <location>
        <position position="173"/>
    </location>
</feature>
<feature type="signal peptide" evidence="7">
    <location>
        <begin position="1"/>
        <end position="20"/>
    </location>
</feature>
<proteinExistence type="inferred from homology"/>
<dbReference type="AlphaFoldDB" id="L7W5S2"/>
<keyword evidence="2 6" id="KW-0645">Protease</keyword>
<keyword evidence="4 6" id="KW-0378">Hydrolase</keyword>
<dbReference type="CDD" id="cd07493">
    <property type="entry name" value="Peptidases_S8_9"/>
    <property type="match status" value="1"/>
</dbReference>
<dbReference type="InterPro" id="IPR017317">
    <property type="entry name" value="Pept_S8_subtilisin_bacteroid-2"/>
</dbReference>
<evidence type="ECO:0000259" key="9">
    <source>
        <dbReference type="Pfam" id="PF18962"/>
    </source>
</evidence>
<feature type="active site" description="Charge relay system" evidence="6">
    <location>
        <position position="392"/>
    </location>
</feature>
<dbReference type="Pfam" id="PF00082">
    <property type="entry name" value="Peptidase_S8"/>
    <property type="match status" value="1"/>
</dbReference>
<dbReference type="InterPro" id="IPR015500">
    <property type="entry name" value="Peptidase_S8_subtilisin-rel"/>
</dbReference>
<evidence type="ECO:0000313" key="11">
    <source>
        <dbReference type="Proteomes" id="UP000011173"/>
    </source>
</evidence>
<dbReference type="EMBL" id="CP001397">
    <property type="protein sequence ID" value="AGC75156.1"/>
    <property type="molecule type" value="Genomic_DNA"/>
</dbReference>
<dbReference type="PATRIC" id="fig|592029.3.peg.29"/>
<dbReference type="InterPro" id="IPR036852">
    <property type="entry name" value="Peptidase_S8/S53_dom_sf"/>
</dbReference>
<dbReference type="NCBIfam" id="TIGR04183">
    <property type="entry name" value="Por_Secre_tail"/>
    <property type="match status" value="1"/>
</dbReference>
<dbReference type="KEGG" id="ndo:DDD_0029"/>
<dbReference type="InterPro" id="IPR000209">
    <property type="entry name" value="Peptidase_S8/S53_dom"/>
</dbReference>
<dbReference type="STRING" id="592029.DDD_0029"/>
<evidence type="ECO:0000256" key="7">
    <source>
        <dbReference type="SAM" id="SignalP"/>
    </source>
</evidence>
<dbReference type="PANTHER" id="PTHR43806">
    <property type="entry name" value="PEPTIDASE S8"/>
    <property type="match status" value="1"/>
</dbReference>
<evidence type="ECO:0000256" key="5">
    <source>
        <dbReference type="ARBA" id="ARBA00022825"/>
    </source>
</evidence>
<dbReference type="PIRSF" id="PIRSF037903">
    <property type="entry name" value="Subtilisin_rel_GFO_2223"/>
    <property type="match status" value="1"/>
</dbReference>
<protein>
    <submittedName>
        <fullName evidence="10">Putative serine protease, subtilase family</fullName>
    </submittedName>
</protein>
<feature type="domain" description="Peptidase S8/S53" evidence="8">
    <location>
        <begin position="164"/>
        <end position="438"/>
    </location>
</feature>
<feature type="active site" description="Charge relay system" evidence="6">
    <location>
        <position position="213"/>
    </location>
</feature>
<dbReference type="Gene3D" id="3.40.50.200">
    <property type="entry name" value="Peptidase S8/S53 domain"/>
    <property type="match status" value="1"/>
</dbReference>
<dbReference type="Proteomes" id="UP000011173">
    <property type="component" value="Chromosome"/>
</dbReference>
<evidence type="ECO:0000256" key="4">
    <source>
        <dbReference type="ARBA" id="ARBA00022801"/>
    </source>
</evidence>
<dbReference type="InterPro" id="IPR026444">
    <property type="entry name" value="Secre_tail"/>
</dbReference>
<evidence type="ECO:0000256" key="3">
    <source>
        <dbReference type="ARBA" id="ARBA00022729"/>
    </source>
</evidence>
<dbReference type="GO" id="GO:0006508">
    <property type="term" value="P:proteolysis"/>
    <property type="evidence" value="ECO:0007669"/>
    <property type="project" value="UniProtKB-KW"/>
</dbReference>
<dbReference type="InterPro" id="IPR050131">
    <property type="entry name" value="Peptidase_S8_subtilisin-like"/>
</dbReference>
<gene>
    <name evidence="10" type="ordered locus">DDD_0029</name>
</gene>
<sequence>MVMKKLVLILFILRFVTSHAQDFHALVFFNDKPNTAASLTNLQTILTQRAIDRKARHNIPIDDRDMPMNQSYIAQIKTQPGITYKAQSKWFNCVHVVGSPADINALASLPFVSTIDFTDPTKSSSISNEDKFANMVTTPLAYGTARNQIEMIGIDDLHNTGNTGSGMLIAVTDSGFPNVDVNTGFAQLRNNNGIAGGWDFVDRDATIYEDHFHGSRVLSVMAGNDPGNFEGTAPDARYYLFRTEEASQETPAEMSYWVQAAERADSLGVDVINVSLGYLGFDNAAESLSYQDMNGTTAFISQGTNVAFEKGMLVVTSAGNSGNSATHPYNAAPADAFGAFSIGSVTANEVKSNFSSIGPTFDGRIRPDIAAQGSASATIDESGNLVSSSGTSFSAPTITGAIACLMQAFPNLTPQEIIDAVRASAQQFTTPDNLLGYGIPDFGAAQQTLSFNNYSTAHFNYHVKDKILYFNTAQGENLTSFQLFNLQGQLVLEQATTQEGFIDLNQVSNGLYFFRVDQSEDSHKLVIR</sequence>
<accession>L7W5S2</accession>